<protein>
    <submittedName>
        <fullName evidence="2">Uncharacterized protein</fullName>
    </submittedName>
</protein>
<reference evidence="2" key="1">
    <citation type="journal article" date="2023" name="Mol. Phylogenet. Evol.">
        <title>Genome-scale phylogeny and comparative genomics of the fungal order Sordariales.</title>
        <authorList>
            <person name="Hensen N."/>
            <person name="Bonometti L."/>
            <person name="Westerberg I."/>
            <person name="Brannstrom I.O."/>
            <person name="Guillou S."/>
            <person name="Cros-Aarteil S."/>
            <person name="Calhoun S."/>
            <person name="Haridas S."/>
            <person name="Kuo A."/>
            <person name="Mondo S."/>
            <person name="Pangilinan J."/>
            <person name="Riley R."/>
            <person name="LaButti K."/>
            <person name="Andreopoulos B."/>
            <person name="Lipzen A."/>
            <person name="Chen C."/>
            <person name="Yan M."/>
            <person name="Daum C."/>
            <person name="Ng V."/>
            <person name="Clum A."/>
            <person name="Steindorff A."/>
            <person name="Ohm R.A."/>
            <person name="Martin F."/>
            <person name="Silar P."/>
            <person name="Natvig D.O."/>
            <person name="Lalanne C."/>
            <person name="Gautier V."/>
            <person name="Ament-Velasquez S.L."/>
            <person name="Kruys A."/>
            <person name="Hutchinson M.I."/>
            <person name="Powell A.J."/>
            <person name="Barry K."/>
            <person name="Miller A.N."/>
            <person name="Grigoriev I.V."/>
            <person name="Debuchy R."/>
            <person name="Gladieux P."/>
            <person name="Hiltunen Thoren M."/>
            <person name="Johannesson H."/>
        </authorList>
    </citation>
    <scope>NUCLEOTIDE SEQUENCE</scope>
    <source>
        <strain evidence="2">CBS 955.72</strain>
    </source>
</reference>
<reference evidence="2" key="2">
    <citation type="submission" date="2023-06" db="EMBL/GenBank/DDBJ databases">
        <authorList>
            <consortium name="Lawrence Berkeley National Laboratory"/>
            <person name="Haridas S."/>
            <person name="Hensen N."/>
            <person name="Bonometti L."/>
            <person name="Westerberg I."/>
            <person name="Brannstrom I.O."/>
            <person name="Guillou S."/>
            <person name="Cros-Aarteil S."/>
            <person name="Calhoun S."/>
            <person name="Kuo A."/>
            <person name="Mondo S."/>
            <person name="Pangilinan J."/>
            <person name="Riley R."/>
            <person name="Labutti K."/>
            <person name="Andreopoulos B."/>
            <person name="Lipzen A."/>
            <person name="Chen C."/>
            <person name="Yanf M."/>
            <person name="Daum C."/>
            <person name="Ng V."/>
            <person name="Clum A."/>
            <person name="Steindorff A."/>
            <person name="Ohm R."/>
            <person name="Martin F."/>
            <person name="Silar P."/>
            <person name="Natvig D."/>
            <person name="Lalanne C."/>
            <person name="Gautier V."/>
            <person name="Ament-Velasquez S.L."/>
            <person name="Kruys A."/>
            <person name="Hutchinson M.I."/>
            <person name="Powell A.J."/>
            <person name="Barry K."/>
            <person name="Miller A.N."/>
            <person name="Grigoriev I.V."/>
            <person name="Debuchy R."/>
            <person name="Gladieux P."/>
            <person name="Thoren M.H."/>
            <person name="Johannesson H."/>
        </authorList>
    </citation>
    <scope>NUCLEOTIDE SEQUENCE</scope>
    <source>
        <strain evidence="2">CBS 955.72</strain>
    </source>
</reference>
<proteinExistence type="predicted"/>
<evidence type="ECO:0000256" key="1">
    <source>
        <dbReference type="SAM" id="MobiDB-lite"/>
    </source>
</evidence>
<sequence length="203" mass="23522">MGEDAVEDSIRVRRETLIIMEENREETPQRQGNPPSTTGVKSIETSIAKKLSYDRLLLTRRRPSQLFVTEDGEFCRRKALRRLDSPILPFRPPAVREGSHFEGDYRQTRRRLARSDSHRELVERYEELLETRERELEALLEQVENLERDNETWTGSGEEPAVLKKQDDEREESGSGTADEGKGKRRLSGYGSAYDSCWGLRHT</sequence>
<feature type="region of interest" description="Disordered" evidence="1">
    <location>
        <begin position="22"/>
        <end position="41"/>
    </location>
</feature>
<evidence type="ECO:0000313" key="2">
    <source>
        <dbReference type="EMBL" id="KAK3363528.1"/>
    </source>
</evidence>
<accession>A0AAJ0MKF9</accession>
<dbReference type="Proteomes" id="UP001275084">
    <property type="component" value="Unassembled WGS sequence"/>
</dbReference>
<dbReference type="EMBL" id="JAUIQD010000001">
    <property type="protein sequence ID" value="KAK3363528.1"/>
    <property type="molecule type" value="Genomic_DNA"/>
</dbReference>
<keyword evidence="3" id="KW-1185">Reference proteome</keyword>
<feature type="compositionally biased region" description="Polar residues" evidence="1">
    <location>
        <begin position="29"/>
        <end position="41"/>
    </location>
</feature>
<evidence type="ECO:0000313" key="3">
    <source>
        <dbReference type="Proteomes" id="UP001275084"/>
    </source>
</evidence>
<name>A0AAJ0MKF9_9PEZI</name>
<gene>
    <name evidence="2" type="ORF">B0T25DRAFT_562533</name>
</gene>
<comment type="caution">
    <text evidence="2">The sequence shown here is derived from an EMBL/GenBank/DDBJ whole genome shotgun (WGS) entry which is preliminary data.</text>
</comment>
<feature type="region of interest" description="Disordered" evidence="1">
    <location>
        <begin position="147"/>
        <end position="203"/>
    </location>
</feature>
<organism evidence="2 3">
    <name type="scientific">Lasiosphaeria hispida</name>
    <dbReference type="NCBI Taxonomy" id="260671"/>
    <lineage>
        <taxon>Eukaryota</taxon>
        <taxon>Fungi</taxon>
        <taxon>Dikarya</taxon>
        <taxon>Ascomycota</taxon>
        <taxon>Pezizomycotina</taxon>
        <taxon>Sordariomycetes</taxon>
        <taxon>Sordariomycetidae</taxon>
        <taxon>Sordariales</taxon>
        <taxon>Lasiosphaeriaceae</taxon>
        <taxon>Lasiosphaeria</taxon>
    </lineage>
</organism>
<dbReference type="AlphaFoldDB" id="A0AAJ0MKF9"/>